<keyword evidence="2" id="KW-1185">Reference proteome</keyword>
<proteinExistence type="predicted"/>
<protein>
    <submittedName>
        <fullName evidence="1">Uncharacterized protein</fullName>
    </submittedName>
</protein>
<gene>
    <name evidence="1" type="ORF">SAMN06269173_110153</name>
</gene>
<organism evidence="1 2">
    <name type="scientific">Hymenobacter mucosus</name>
    <dbReference type="NCBI Taxonomy" id="1411120"/>
    <lineage>
        <taxon>Bacteria</taxon>
        <taxon>Pseudomonadati</taxon>
        <taxon>Bacteroidota</taxon>
        <taxon>Cytophagia</taxon>
        <taxon>Cytophagales</taxon>
        <taxon>Hymenobacteraceae</taxon>
        <taxon>Hymenobacter</taxon>
    </lineage>
</organism>
<dbReference type="AlphaFoldDB" id="A0A239A4K7"/>
<evidence type="ECO:0000313" key="2">
    <source>
        <dbReference type="Proteomes" id="UP000198310"/>
    </source>
</evidence>
<accession>A0A239A4K7</accession>
<reference evidence="2" key="1">
    <citation type="submission" date="2017-06" db="EMBL/GenBank/DDBJ databases">
        <authorList>
            <person name="Varghese N."/>
            <person name="Submissions S."/>
        </authorList>
    </citation>
    <scope>NUCLEOTIDE SEQUENCE [LARGE SCALE GENOMIC DNA]</scope>
    <source>
        <strain evidence="2">DSM 28041</strain>
    </source>
</reference>
<dbReference type="EMBL" id="FZNS01000010">
    <property type="protein sequence ID" value="SNR89833.1"/>
    <property type="molecule type" value="Genomic_DNA"/>
</dbReference>
<name>A0A239A4K7_9BACT</name>
<dbReference type="Proteomes" id="UP000198310">
    <property type="component" value="Unassembled WGS sequence"/>
</dbReference>
<sequence>MLFSIEKGGFFVLRGYPNLIKMRPFTTRTTLTDSAKRANSLLRQNPAGMTQEQAQQLLIEVTASLQEHDNDPAHIIENKGYYKKLTTAAAKRSKELAWQVYHCQDRLRRLADPTYCLPGYTGRNSNRR</sequence>
<evidence type="ECO:0000313" key="1">
    <source>
        <dbReference type="EMBL" id="SNR89833.1"/>
    </source>
</evidence>